<name>A0A430R8Q9_THESC</name>
<dbReference type="Gene3D" id="3.60.110.10">
    <property type="entry name" value="Carbon-nitrogen hydrolase"/>
    <property type="match status" value="1"/>
</dbReference>
<organism evidence="1 2">
    <name type="scientific">Thermus scotoductus</name>
    <dbReference type="NCBI Taxonomy" id="37636"/>
    <lineage>
        <taxon>Bacteria</taxon>
        <taxon>Thermotogati</taxon>
        <taxon>Deinococcota</taxon>
        <taxon>Deinococci</taxon>
        <taxon>Thermales</taxon>
        <taxon>Thermaceae</taxon>
        <taxon>Thermus</taxon>
    </lineage>
</organism>
<dbReference type="InterPro" id="IPR036526">
    <property type="entry name" value="C-N_Hydrolase_sf"/>
</dbReference>
<dbReference type="EMBL" id="PELP01000221">
    <property type="protein sequence ID" value="RTH03738.1"/>
    <property type="molecule type" value="Genomic_DNA"/>
</dbReference>
<evidence type="ECO:0000313" key="1">
    <source>
        <dbReference type="EMBL" id="RTH03738.1"/>
    </source>
</evidence>
<accession>A0A430R8Q9</accession>
<gene>
    <name evidence="1" type="ORF">CSW47_07965</name>
</gene>
<dbReference type="Proteomes" id="UP000286734">
    <property type="component" value="Unassembled WGS sequence"/>
</dbReference>
<comment type="caution">
    <text evidence="1">The sequence shown here is derived from an EMBL/GenBank/DDBJ whole genome shotgun (WGS) entry which is preliminary data.</text>
</comment>
<sequence length="70" mass="7456">KGMSGGSLAVGPEGRILAEAPLFEEAALLFDLDRERIPPVRYDSPLLSDLEAALPLLLPDLERVLGKEGG</sequence>
<reference evidence="1 2" key="1">
    <citation type="journal article" date="2019" name="Extremophiles">
        <title>Biogeography of thermophiles and predominance of Thermus scotoductus in domestic water heaters.</title>
        <authorList>
            <person name="Wilpiszeski R.L."/>
            <person name="Zhang Z."/>
            <person name="House C.H."/>
        </authorList>
    </citation>
    <scope>NUCLEOTIDE SEQUENCE [LARGE SCALE GENOMIC DNA]</scope>
    <source>
        <strain evidence="1 2">34_S34</strain>
    </source>
</reference>
<feature type="non-terminal residue" evidence="1">
    <location>
        <position position="1"/>
    </location>
</feature>
<protein>
    <submittedName>
        <fullName evidence="1">Beta-ureidopropionase</fullName>
    </submittedName>
</protein>
<dbReference type="SUPFAM" id="SSF56317">
    <property type="entry name" value="Carbon-nitrogen hydrolase"/>
    <property type="match status" value="1"/>
</dbReference>
<proteinExistence type="predicted"/>
<evidence type="ECO:0000313" key="2">
    <source>
        <dbReference type="Proteomes" id="UP000286734"/>
    </source>
</evidence>
<dbReference type="AlphaFoldDB" id="A0A430R8Q9"/>